<dbReference type="Pfam" id="PF18922">
    <property type="entry name" value="DUF5672"/>
    <property type="match status" value="1"/>
</dbReference>
<feature type="domain" description="DUF5672" evidence="1">
    <location>
        <begin position="54"/>
        <end position="249"/>
    </location>
</feature>
<accession>A0A344TJD2</accession>
<evidence type="ECO:0000313" key="3">
    <source>
        <dbReference type="Proteomes" id="UP000251993"/>
    </source>
</evidence>
<reference evidence="2 3" key="1">
    <citation type="submission" date="2018-07" db="EMBL/GenBank/DDBJ databases">
        <title>Genome sequencing of Runella.</title>
        <authorList>
            <person name="Baek M.-G."/>
            <person name="Yi H."/>
        </authorList>
    </citation>
    <scope>NUCLEOTIDE SEQUENCE [LARGE SCALE GENOMIC DNA]</scope>
    <source>
        <strain evidence="2 3">HYN0085</strain>
    </source>
</reference>
<organism evidence="2 3">
    <name type="scientific">Runella rosea</name>
    <dbReference type="NCBI Taxonomy" id="2259595"/>
    <lineage>
        <taxon>Bacteria</taxon>
        <taxon>Pseudomonadati</taxon>
        <taxon>Bacteroidota</taxon>
        <taxon>Cytophagia</taxon>
        <taxon>Cytophagales</taxon>
        <taxon>Spirosomataceae</taxon>
        <taxon>Runella</taxon>
    </lineage>
</organism>
<evidence type="ECO:0000313" key="2">
    <source>
        <dbReference type="EMBL" id="AXE18753.1"/>
    </source>
</evidence>
<dbReference type="AlphaFoldDB" id="A0A344TJD2"/>
<dbReference type="OrthoDB" id="7391526at2"/>
<dbReference type="KEGG" id="run:DR864_13835"/>
<name>A0A344TJD2_9BACT</name>
<keyword evidence="3" id="KW-1185">Reference proteome</keyword>
<gene>
    <name evidence="2" type="ORF">DR864_13835</name>
</gene>
<sequence length="270" mass="32282">MKPVTVVIPLYKSVFSLHEKISFTQGLQVLKEHPIVIIKPFSLDISYVLGEYPQLKVENFDDDYFKSVQTYNRLMLSAEFYERFSDSEYILIYQLDAFVFRDELLEWCQQGYDYIGAPWRIERDFSSVTDRIIFGLKKQLAIWFDLRDKQRNNQPLDVTIKFTVGNGGFSLRKVQKMLDIVRNNRPKIEEYLAKKGSFYNEDVFFCIEMNRYFRQVRLPHWRKALRFSVEDLPSKAFILNGNKLPFGCHAWDIHELDFWKPHFEKFGHKL</sequence>
<dbReference type="InterPro" id="IPR043729">
    <property type="entry name" value="DUF5672"/>
</dbReference>
<dbReference type="RefSeq" id="WP_114067535.1">
    <property type="nucleotide sequence ID" value="NZ_CP030850.1"/>
</dbReference>
<evidence type="ECO:0000259" key="1">
    <source>
        <dbReference type="Pfam" id="PF18922"/>
    </source>
</evidence>
<protein>
    <recommendedName>
        <fullName evidence="1">DUF5672 domain-containing protein</fullName>
    </recommendedName>
</protein>
<proteinExistence type="predicted"/>
<dbReference type="Proteomes" id="UP000251993">
    <property type="component" value="Chromosome"/>
</dbReference>
<dbReference type="EMBL" id="CP030850">
    <property type="protein sequence ID" value="AXE18753.1"/>
    <property type="molecule type" value="Genomic_DNA"/>
</dbReference>